<dbReference type="InterPro" id="IPR012921">
    <property type="entry name" value="SPOC_C"/>
</dbReference>
<dbReference type="GO" id="GO:0006351">
    <property type="term" value="P:DNA-templated transcription"/>
    <property type="evidence" value="ECO:0007669"/>
    <property type="project" value="InterPro"/>
</dbReference>
<organism evidence="3 4">
    <name type="scientific">Eragrostis curvula</name>
    <name type="common">weeping love grass</name>
    <dbReference type="NCBI Taxonomy" id="38414"/>
    <lineage>
        <taxon>Eukaryota</taxon>
        <taxon>Viridiplantae</taxon>
        <taxon>Streptophyta</taxon>
        <taxon>Embryophyta</taxon>
        <taxon>Tracheophyta</taxon>
        <taxon>Spermatophyta</taxon>
        <taxon>Magnoliopsida</taxon>
        <taxon>Liliopsida</taxon>
        <taxon>Poales</taxon>
        <taxon>Poaceae</taxon>
        <taxon>PACMAD clade</taxon>
        <taxon>Chloridoideae</taxon>
        <taxon>Eragrostideae</taxon>
        <taxon>Eragrostidinae</taxon>
        <taxon>Eragrostis</taxon>
    </lineage>
</organism>
<dbReference type="InterPro" id="IPR003618">
    <property type="entry name" value="TFIIS_cen_dom"/>
</dbReference>
<dbReference type="SMART" id="SM00510">
    <property type="entry name" value="TFS2M"/>
    <property type="match status" value="1"/>
</dbReference>
<evidence type="ECO:0000313" key="3">
    <source>
        <dbReference type="EMBL" id="TVU08063.1"/>
    </source>
</evidence>
<feature type="region of interest" description="Disordered" evidence="1">
    <location>
        <begin position="160"/>
        <end position="216"/>
    </location>
</feature>
<dbReference type="PANTHER" id="PTHR11477:SF44">
    <property type="entry name" value="TFIIS CENTRAL DOMAIN-CONTAINING PROTEIN"/>
    <property type="match status" value="1"/>
</dbReference>
<feature type="domain" description="TFIIS central" evidence="2">
    <location>
        <begin position="211"/>
        <end position="321"/>
    </location>
</feature>
<dbReference type="SUPFAM" id="SSF46942">
    <property type="entry name" value="Elongation factor TFIIS domain 2"/>
    <property type="match status" value="1"/>
</dbReference>
<dbReference type="PROSITE" id="PS51321">
    <property type="entry name" value="TFIIS_CENTRAL"/>
    <property type="match status" value="1"/>
</dbReference>
<evidence type="ECO:0000313" key="4">
    <source>
        <dbReference type="Proteomes" id="UP000324897"/>
    </source>
</evidence>
<feature type="compositionally biased region" description="Low complexity" evidence="1">
    <location>
        <begin position="13"/>
        <end position="34"/>
    </location>
</feature>
<feature type="compositionally biased region" description="Basic and acidic residues" evidence="1">
    <location>
        <begin position="756"/>
        <end position="783"/>
    </location>
</feature>
<feature type="region of interest" description="Disordered" evidence="1">
    <location>
        <begin position="367"/>
        <end position="407"/>
    </location>
</feature>
<keyword evidence="4" id="KW-1185">Reference proteome</keyword>
<dbReference type="InterPro" id="IPR036575">
    <property type="entry name" value="TFIIS_cen_dom_sf"/>
</dbReference>
<dbReference type="GO" id="GO:0005634">
    <property type="term" value="C:nucleus"/>
    <property type="evidence" value="ECO:0007669"/>
    <property type="project" value="TreeGrafter"/>
</dbReference>
<reference evidence="3 4" key="1">
    <citation type="journal article" date="2019" name="Sci. Rep.">
        <title>A high-quality genome of Eragrostis curvula grass provides insights into Poaceae evolution and supports new strategies to enhance forage quality.</title>
        <authorList>
            <person name="Carballo J."/>
            <person name="Santos B.A.C.M."/>
            <person name="Zappacosta D."/>
            <person name="Garbus I."/>
            <person name="Selva J.P."/>
            <person name="Gallo C.A."/>
            <person name="Diaz A."/>
            <person name="Albertini E."/>
            <person name="Caccamo M."/>
            <person name="Echenique V."/>
        </authorList>
    </citation>
    <scope>NUCLEOTIDE SEQUENCE [LARGE SCALE GENOMIC DNA]</scope>
    <source>
        <strain evidence="4">cv. Victoria</strain>
        <tissue evidence="3">Leaf</tissue>
    </source>
</reference>
<feature type="compositionally biased region" description="Basic and acidic residues" evidence="1">
    <location>
        <begin position="376"/>
        <end position="393"/>
    </location>
</feature>
<dbReference type="Pfam" id="PF07744">
    <property type="entry name" value="SPOC"/>
    <property type="match status" value="1"/>
</dbReference>
<feature type="region of interest" description="Disordered" evidence="1">
    <location>
        <begin position="740"/>
        <end position="783"/>
    </location>
</feature>
<dbReference type="Proteomes" id="UP000324897">
    <property type="component" value="Chromosome 3"/>
</dbReference>
<evidence type="ECO:0000256" key="1">
    <source>
        <dbReference type="SAM" id="MobiDB-lite"/>
    </source>
</evidence>
<sequence>MELSKQLPPAPAPGSTAAPRPSPSAASPSSQSASQVYPGNLGTPVPTSEYLIVPMGVQPVQVGASSRPSSRVSLRPPQQVLNAVQEGLPGISPSHPSPSSVGKKMAASAKVQMLNSGPSKSSVQKELLLSESVRAKFREALAVALGVDSDHLNVQQSAINASPIGSSGDNKHSDEMAVGASESSSKLNAERDSSSDIDAGASVSLNEPEPKRPKISDEVIGEKKCVIQNVQILAFRIEEELFRLFGEVSKKYKEKGRSLLFNLKDQSNPALREQVLSGEITPKFLCSMTTEELASKELSAWRLAKAEELEKKVVRPDREVDLRRLVRKTHKGEFHVEVEDSDGISVEVELGGDSLFYALKSVEDQPKSENAASFSRGDKGSDHTPQDEIDGKRNSNLQSNSEEGLANVKDVPMQECMADDLKDKENLSDIMSLDKLTEAHDSQLHYEDHSIETAEDAVTNKADITLKPEKYGITEDKTAIPESEFTFHTLSPNEKCGSKITSPKHEPFPSLDQAISKGDVLINASSEMATAEKLDTGSCGVSVPGGIIQSNTTPDAALAHSILWEGTIRFNLSSLTNVVAVFKSGEKPSTNDWRRSVEIKGSVRIHVFKEFLEQLPHSKSRAVTVTELHWKEGSRESGRQHLVQIIDSYIADERVGLVKPAQGVDLYLCPSHGKAAQILAEHLPKEHLGSLTVTGEASVIGVVVWRRPCASTSVPTKHDDFKRPSMSLSRNQRAVIASSVPMPSQHAKSPASHFIHSNEHPRLSDRSDAVHPDFGHGGVKHDDDLPEYGVVNVSNTSLNVATSHISSSRSQQHVSVVSPPPDLVNQIVRKYSNRCISAQPWDDIGDELGPQDQERQIVRRYGNRYASAQPWDDNSDDLGPQDQGRQMHVMPMQQPWNYQRVVHPDDARSEQLGRWGSPGMHAEEMMPMRDFFRRSCFAAEQEYRMRWHRGPRRFRD</sequence>
<evidence type="ECO:0000259" key="2">
    <source>
        <dbReference type="PROSITE" id="PS51321"/>
    </source>
</evidence>
<dbReference type="Gramene" id="TVU08063">
    <property type="protein sequence ID" value="TVU08063"/>
    <property type="gene ID" value="EJB05_41448"/>
</dbReference>
<proteinExistence type="predicted"/>
<dbReference type="PANTHER" id="PTHR11477">
    <property type="entry name" value="TRANSCRIPTION FACTOR S-II ZINC FINGER DOMAIN-CONTAINING PROTEIN"/>
    <property type="match status" value="1"/>
</dbReference>
<dbReference type="Gene3D" id="1.10.472.30">
    <property type="entry name" value="Transcription elongation factor S-II, central domain"/>
    <property type="match status" value="1"/>
</dbReference>
<gene>
    <name evidence="3" type="ORF">EJB05_41448</name>
</gene>
<accession>A0A5J9T9N6</accession>
<comment type="caution">
    <text evidence="3">The sequence shown here is derived from an EMBL/GenBank/DDBJ whole genome shotgun (WGS) entry which is preliminary data.</text>
</comment>
<dbReference type="EMBL" id="RWGY01000039">
    <property type="protein sequence ID" value="TVU08063.1"/>
    <property type="molecule type" value="Genomic_DNA"/>
</dbReference>
<protein>
    <recommendedName>
        <fullName evidence="2">TFIIS central domain-containing protein</fullName>
    </recommendedName>
</protein>
<dbReference type="OrthoDB" id="1884872at2759"/>
<dbReference type="CDD" id="cd21538">
    <property type="entry name" value="SPOC_TFIIS"/>
    <property type="match status" value="1"/>
</dbReference>
<feature type="region of interest" description="Disordered" evidence="1">
    <location>
        <begin position="1"/>
        <end position="41"/>
    </location>
</feature>
<name>A0A5J9T9N6_9POAL</name>
<dbReference type="Pfam" id="PF07500">
    <property type="entry name" value="TFIIS_M"/>
    <property type="match status" value="1"/>
</dbReference>
<dbReference type="AlphaFoldDB" id="A0A5J9T9N6"/>